<reference evidence="3 4" key="3">
    <citation type="journal article" date="2008" name="BMC Genomics">
        <title>The genome of the versatile nitrogen fixer Azorhizobium caulinodans ORS571.</title>
        <authorList>
            <person name="Lee KB."/>
            <person name="Backer P.D."/>
            <person name="Aono T."/>
            <person name="Liu CT."/>
            <person name="Suzuki S."/>
            <person name="Suzuki T."/>
            <person name="Kaneko T."/>
            <person name="Yamada M."/>
            <person name="Tabata S."/>
            <person name="Kupfer D.M."/>
            <person name="Najar F.Z."/>
            <person name="Wiley G.B."/>
            <person name="Roe B."/>
            <person name="Binnewies T.T."/>
            <person name="Ussery D.W."/>
            <person name="D'Haeze W."/>
            <person name="Herder J.D."/>
            <person name="Gevers D."/>
            <person name="Vereecke D."/>
            <person name="Holsters M."/>
            <person name="Oyaizu H."/>
        </authorList>
    </citation>
    <scope>NUCLEOTIDE SEQUENCE [LARGE SCALE GENOMIC DNA]</scope>
    <source>
        <strain evidence="4">ATCC 43989 / DSM 5975 / JCM 20966 / LMG 6465 / NBRC 14845 / NCIMB 13405 / ORS 571</strain>
    </source>
</reference>
<dbReference type="PANTHER" id="PTHR43364">
    <property type="entry name" value="NADH-SPECIFIC METHYLGLYOXAL REDUCTASE-RELATED"/>
    <property type="match status" value="1"/>
</dbReference>
<dbReference type="CDD" id="cd19081">
    <property type="entry name" value="AKR_AKR9C1"/>
    <property type="match status" value="1"/>
</dbReference>
<dbReference type="RefSeq" id="WP_012169109.1">
    <property type="nucleotide sequence ID" value="NC_009937.1"/>
</dbReference>
<dbReference type="PRINTS" id="PR00069">
    <property type="entry name" value="ALDKETRDTASE"/>
</dbReference>
<dbReference type="Pfam" id="PF00248">
    <property type="entry name" value="Aldo_ket_red"/>
    <property type="match status" value="1"/>
</dbReference>
<dbReference type="PANTHER" id="PTHR43364:SF6">
    <property type="entry name" value="OXIDOREDUCTASE-RELATED"/>
    <property type="match status" value="1"/>
</dbReference>
<reference evidence="3 4" key="5">
    <citation type="journal article" date="2010" name="Appl. Environ. Microbiol.">
        <title>phrR-like gene praR of Azorhizobium caulinodans ORS571 is essential for symbiosis with Sesbania rostrata and is involved in expression of reb genes.</title>
        <authorList>
            <person name="Akiba N."/>
            <person name="Aono T."/>
            <person name="Toyazaki H."/>
            <person name="Sato S."/>
            <person name="Oyaizu H."/>
        </authorList>
    </citation>
    <scope>NUCLEOTIDE SEQUENCE [LARGE SCALE GENOMIC DNA]</scope>
    <source>
        <strain evidence="4">ATCC 43989 / DSM 5975 / JCM 20966 / LMG 6465 / NBRC 14845 / NCIMB 13405 / ORS 571</strain>
    </source>
</reference>
<protein>
    <submittedName>
        <fullName evidence="3">Putative oxidoreductase</fullName>
    </submittedName>
</protein>
<reference evidence="3 4" key="6">
    <citation type="journal article" date="2011" name="Appl. Environ. Microbiol.">
        <title>Involvement of the azorhizobial chromosome partition gene (parA) in the onset of bacteroid differentiation during Sesbania rostrata stem nodule development.</title>
        <authorList>
            <person name="Liu CT."/>
            <person name="Lee KB."/>
            <person name="Wang YS."/>
            <person name="Peng MH."/>
            <person name="Lee KT."/>
            <person name="Suzuki S."/>
            <person name="Suzuki T."/>
            <person name="Oyaizu H."/>
        </authorList>
    </citation>
    <scope>NUCLEOTIDE SEQUENCE [LARGE SCALE GENOMIC DNA]</scope>
    <source>
        <strain evidence="4">ATCC 43989 / DSM 5975 / JCM 20966 / LMG 6465 / NBRC 14845 / NCIMB 13405 / ORS 571</strain>
    </source>
</reference>
<dbReference type="FunFam" id="3.20.20.100:FF:000004">
    <property type="entry name" value="Oxidoreductase, aldo/keto reductase"/>
    <property type="match status" value="1"/>
</dbReference>
<dbReference type="InterPro" id="IPR023210">
    <property type="entry name" value="NADP_OxRdtase_dom"/>
</dbReference>
<accession>A8IMM1</accession>
<evidence type="ECO:0000259" key="2">
    <source>
        <dbReference type="Pfam" id="PF00248"/>
    </source>
</evidence>
<reference evidence="3 4" key="1">
    <citation type="journal article" date="2007" name="Appl. Environ. Microbiol.">
        <title>Rhizobial factors required for stem nodule maturation and maintenance in Sesbania rostrata-Azorhizobium caulinodans ORS571 symbiosis.</title>
        <authorList>
            <person name="Suzuki S."/>
            <person name="Aono T."/>
            <person name="Lee KB."/>
            <person name="Suzuki T."/>
            <person name="Liu CT."/>
            <person name="Miwa H."/>
            <person name="Wakao S."/>
            <person name="Iki T."/>
            <person name="Oyaizu H."/>
        </authorList>
    </citation>
    <scope>NUCLEOTIDE SEQUENCE [LARGE SCALE GENOMIC DNA]</scope>
    <source>
        <strain evidence="4">ATCC 43989 / DSM 5975 / JCM 20966 / LMG 6465 / NBRC 14845 / NCIMB 13405 / ORS 571</strain>
    </source>
</reference>
<keyword evidence="4" id="KW-1185">Reference proteome</keyword>
<dbReference type="InterPro" id="IPR036812">
    <property type="entry name" value="NAD(P)_OxRdtase_dom_sf"/>
</dbReference>
<keyword evidence="1" id="KW-0560">Oxidoreductase</keyword>
<organism evidence="3 4">
    <name type="scientific">Azorhizobium caulinodans (strain ATCC 43989 / DSM 5975 / JCM 20966 / LMG 6465 / NBRC 14845 / NCIMB 13405 / ORS 571)</name>
    <dbReference type="NCBI Taxonomy" id="438753"/>
    <lineage>
        <taxon>Bacteria</taxon>
        <taxon>Pseudomonadati</taxon>
        <taxon>Pseudomonadota</taxon>
        <taxon>Alphaproteobacteria</taxon>
        <taxon>Hyphomicrobiales</taxon>
        <taxon>Xanthobacteraceae</taxon>
        <taxon>Azorhizobium</taxon>
    </lineage>
</organism>
<dbReference type="HOGENOM" id="CLU_023205_2_0_5"/>
<gene>
    <name evidence="3" type="ordered locus">AZC_0578</name>
</gene>
<dbReference type="InterPro" id="IPR050523">
    <property type="entry name" value="AKR_Detox_Biosynth"/>
</dbReference>
<dbReference type="STRING" id="438753.AZC_0578"/>
<reference evidence="4" key="2">
    <citation type="submission" date="2007-04" db="EMBL/GenBank/DDBJ databases">
        <title>Complete genome sequence of the nitrogen-fixing bacterium Azorhizobium caulinodans ORS571.</title>
        <authorList>
            <person name="Lee K.B."/>
            <person name="Backer P.D."/>
            <person name="Aono T."/>
            <person name="Liu C.T."/>
            <person name="Suzuki S."/>
            <person name="Suzuki T."/>
            <person name="Kaneko T."/>
            <person name="Yamada M."/>
            <person name="Tabata S."/>
            <person name="Kupfer D.M."/>
            <person name="Najar F.Z."/>
            <person name="Wiley G.B."/>
            <person name="Roe B."/>
            <person name="Binnewies T."/>
            <person name="Ussery D."/>
            <person name="Vereecke D."/>
            <person name="Gevers D."/>
            <person name="Holsters M."/>
            <person name="Oyaizu H."/>
        </authorList>
    </citation>
    <scope>NUCLEOTIDE SEQUENCE [LARGE SCALE GENOMIC DNA]</scope>
    <source>
        <strain evidence="4">ATCC 43989 / DSM 5975 / JCM 20966 / LMG 6465 / NBRC 14845 / NCIMB 13405 / ORS 571</strain>
    </source>
</reference>
<sequence>MQHRPLGRSGLSIAPLVLGTNVFGWTADEATSFRLLDAFVDAGLNALDTADIYSRWVPGHSGGESETIIGKWLAANPAKRDKVLIFTKVGMDHGPDRNGLSPRWIRQSVEESLKRLQVEQIDLHQSHTPDAATPDAETLGAYQELMRAGKIRAIGASNYSAEQLGAALAVAAELGLPRYETLQPLYNLYDRASYDGALRDLCMREDIGVIPFYGLAAGFLTGKYRSEADFGKSARGGKMANYLNPRGLRILAALDEVAAAKGAAPGEVALAWLIARPGVTAPIASATSLAQMDGLIRAVHLQLSAEEIAALDAASA</sequence>
<dbReference type="KEGG" id="azc:AZC_0578"/>
<dbReference type="Proteomes" id="UP000000270">
    <property type="component" value="Chromosome"/>
</dbReference>
<dbReference type="EMBL" id="AP009384">
    <property type="protein sequence ID" value="BAF86576.1"/>
    <property type="molecule type" value="Genomic_DNA"/>
</dbReference>
<dbReference type="SUPFAM" id="SSF51430">
    <property type="entry name" value="NAD(P)-linked oxidoreductase"/>
    <property type="match status" value="1"/>
</dbReference>
<evidence type="ECO:0000256" key="1">
    <source>
        <dbReference type="ARBA" id="ARBA00023002"/>
    </source>
</evidence>
<evidence type="ECO:0000313" key="3">
    <source>
        <dbReference type="EMBL" id="BAF86576.1"/>
    </source>
</evidence>
<feature type="domain" description="NADP-dependent oxidoreductase" evidence="2">
    <location>
        <begin position="15"/>
        <end position="314"/>
    </location>
</feature>
<evidence type="ECO:0000313" key="4">
    <source>
        <dbReference type="Proteomes" id="UP000000270"/>
    </source>
</evidence>
<name>A8IMM1_AZOC5</name>
<dbReference type="GO" id="GO:0016491">
    <property type="term" value="F:oxidoreductase activity"/>
    <property type="evidence" value="ECO:0007669"/>
    <property type="project" value="UniProtKB-KW"/>
</dbReference>
<dbReference type="eggNOG" id="COG0667">
    <property type="taxonomic scope" value="Bacteria"/>
</dbReference>
<dbReference type="GO" id="GO:0005829">
    <property type="term" value="C:cytosol"/>
    <property type="evidence" value="ECO:0007669"/>
    <property type="project" value="TreeGrafter"/>
</dbReference>
<reference evidence="3 4" key="4">
    <citation type="journal article" date="2009" name="Appl. Environ. Microbiol.">
        <title>Comparative genome-wide transcriptional profiling of Azorhizobium caulinodans ORS571 grown under free-living and symbiotic conditions.</title>
        <authorList>
            <person name="Tsukada S."/>
            <person name="Aono T."/>
            <person name="Akiba N."/>
            <person name="Lee KB."/>
            <person name="Liu CT."/>
            <person name="Toyazaki H."/>
            <person name="Oyaizu H."/>
        </authorList>
    </citation>
    <scope>NUCLEOTIDE SEQUENCE [LARGE SCALE GENOMIC DNA]</scope>
    <source>
        <strain evidence="4">ATCC 43989 / DSM 5975 / JCM 20966 / LMG 6465 / NBRC 14845 / NCIMB 13405 / ORS 571</strain>
    </source>
</reference>
<proteinExistence type="predicted"/>
<dbReference type="InterPro" id="IPR020471">
    <property type="entry name" value="AKR"/>
</dbReference>
<dbReference type="AlphaFoldDB" id="A8IMM1"/>
<dbReference type="Gene3D" id="3.20.20.100">
    <property type="entry name" value="NADP-dependent oxidoreductase domain"/>
    <property type="match status" value="1"/>
</dbReference>